<keyword evidence="4 6" id="KW-1133">Transmembrane helix</keyword>
<dbReference type="GO" id="GO:0005886">
    <property type="term" value="C:plasma membrane"/>
    <property type="evidence" value="ECO:0007669"/>
    <property type="project" value="UniProtKB-SubCell"/>
</dbReference>
<feature type="transmembrane region" description="Helical" evidence="6">
    <location>
        <begin position="432"/>
        <end position="453"/>
    </location>
</feature>
<feature type="transmembrane region" description="Helical" evidence="6">
    <location>
        <begin position="157"/>
        <end position="177"/>
    </location>
</feature>
<evidence type="ECO:0000256" key="4">
    <source>
        <dbReference type="ARBA" id="ARBA00022989"/>
    </source>
</evidence>
<evidence type="ECO:0000256" key="3">
    <source>
        <dbReference type="ARBA" id="ARBA00022692"/>
    </source>
</evidence>
<keyword evidence="3 6" id="KW-0812">Transmembrane</keyword>
<evidence type="ECO:0008006" key="9">
    <source>
        <dbReference type="Google" id="ProtNLM"/>
    </source>
</evidence>
<sequence length="503" mass="57356">MSESKRLAKNTLFLFFRMFLITGVTLYTSRVVLRELGVSDYGLYSVVGGLVTMIGFFNAAMTTATQRYLSFDIGKGEESRLSKTFSATLTIHFFIAALALILAETIGIWYVNYKLVFPENRVYAVNFVYQFSVFTFLLSIIQVPYNALIIARERMNIYAYVGILEVALKLGIVFLLVYGEDKLILYAILTFVVALIIRLIYQIYCRKKFKESKYKFEYDKHYFKELLTYSGWNLFGNFAAVARGQGVNVVLNIFLGTVVNAAYGISLQVQGAVNMFVSNFQMAVNPQIIKKIALDNYKEGIDLACKASKYSFFLMLIVIVPILCNTEIVLEIWLDSVPNHTIKFVQLSLIAILIDCLSGPLMILVQAVGKIKNYQIVVGSLIILNLPISYFFLKSGFESEIVFIVSIIINLISLLFRLFFLKGIIQFNVISYIKEVLVKVWLVSLVLYLGWYFGSEFFETRNNLLSLILSTCIICFITSVFIYLCGLSSREKSYLYKKLKEKL</sequence>
<keyword evidence="2" id="KW-1003">Cell membrane</keyword>
<feature type="transmembrane region" description="Helical" evidence="6">
    <location>
        <begin position="376"/>
        <end position="393"/>
    </location>
</feature>
<evidence type="ECO:0000256" key="5">
    <source>
        <dbReference type="ARBA" id="ARBA00023136"/>
    </source>
</evidence>
<feature type="transmembrane region" description="Helical" evidence="6">
    <location>
        <begin position="12"/>
        <end position="29"/>
    </location>
</feature>
<dbReference type="EMBL" id="CP013690">
    <property type="protein sequence ID" value="ALU28039.1"/>
    <property type="molecule type" value="Genomic_DNA"/>
</dbReference>
<organism evidence="7 8">
    <name type="scientific">Myroides odoratimimus</name>
    <dbReference type="NCBI Taxonomy" id="76832"/>
    <lineage>
        <taxon>Bacteria</taxon>
        <taxon>Pseudomonadati</taxon>
        <taxon>Bacteroidota</taxon>
        <taxon>Flavobacteriia</taxon>
        <taxon>Flavobacteriales</taxon>
        <taxon>Flavobacteriaceae</taxon>
        <taxon>Myroides</taxon>
    </lineage>
</organism>
<evidence type="ECO:0000313" key="8">
    <source>
        <dbReference type="Proteomes" id="UP000069030"/>
    </source>
</evidence>
<feature type="transmembrane region" description="Helical" evidence="6">
    <location>
        <begin position="465"/>
        <end position="487"/>
    </location>
</feature>
<evidence type="ECO:0000313" key="7">
    <source>
        <dbReference type="EMBL" id="ALU28039.1"/>
    </source>
</evidence>
<gene>
    <name evidence="7" type="ORF">AS202_18630</name>
</gene>
<evidence type="ECO:0000256" key="1">
    <source>
        <dbReference type="ARBA" id="ARBA00004651"/>
    </source>
</evidence>
<reference evidence="7 8" key="1">
    <citation type="journal article" date="2016" name="J. Zhejiang Univ. Sci. B">
        <title>Antibiotic resistance mechanisms of Myroides sp.</title>
        <authorList>
            <person name="Hu S."/>
            <person name="Yuan S."/>
            <person name="Qu H."/>
            <person name="Jiang T."/>
            <person name="Zhou Y."/>
            <person name="Wang M."/>
            <person name="Ming D."/>
        </authorList>
    </citation>
    <scope>NUCLEOTIDE SEQUENCE [LARGE SCALE GENOMIC DNA]</scope>
    <source>
        <strain evidence="7 8">PR63039</strain>
    </source>
</reference>
<feature type="transmembrane region" description="Helical" evidence="6">
    <location>
        <begin position="183"/>
        <end position="201"/>
    </location>
</feature>
<dbReference type="PANTHER" id="PTHR30250">
    <property type="entry name" value="PST FAMILY PREDICTED COLANIC ACID TRANSPORTER"/>
    <property type="match status" value="1"/>
</dbReference>
<dbReference type="PANTHER" id="PTHR30250:SF26">
    <property type="entry name" value="PSMA PROTEIN"/>
    <property type="match status" value="1"/>
</dbReference>
<dbReference type="RefSeq" id="WP_058699870.1">
    <property type="nucleotide sequence ID" value="NZ_CP013690.1"/>
</dbReference>
<dbReference type="KEGG" id="mod:AS202_18630"/>
<proteinExistence type="predicted"/>
<dbReference type="AlphaFoldDB" id="A0AAI8C6T7"/>
<keyword evidence="5 6" id="KW-0472">Membrane</keyword>
<feature type="transmembrane region" description="Helical" evidence="6">
    <location>
        <begin position="85"/>
        <end position="111"/>
    </location>
</feature>
<accession>A0AAI8C6T7</accession>
<feature type="transmembrane region" description="Helical" evidence="6">
    <location>
        <begin position="312"/>
        <end position="333"/>
    </location>
</feature>
<feature type="transmembrane region" description="Helical" evidence="6">
    <location>
        <begin position="399"/>
        <end position="420"/>
    </location>
</feature>
<name>A0AAI8C6T7_9FLAO</name>
<protein>
    <recommendedName>
        <fullName evidence="9">Polysaccharide biosynthesis protein</fullName>
    </recommendedName>
</protein>
<evidence type="ECO:0000256" key="6">
    <source>
        <dbReference type="SAM" id="Phobius"/>
    </source>
</evidence>
<comment type="subcellular location">
    <subcellularLocation>
        <location evidence="1">Cell membrane</location>
        <topology evidence="1">Multi-pass membrane protein</topology>
    </subcellularLocation>
</comment>
<dbReference type="InterPro" id="IPR002797">
    <property type="entry name" value="Polysacc_synth"/>
</dbReference>
<dbReference type="Pfam" id="PF01943">
    <property type="entry name" value="Polysacc_synt"/>
    <property type="match status" value="1"/>
</dbReference>
<dbReference type="InterPro" id="IPR050833">
    <property type="entry name" value="Poly_Biosynth_Transport"/>
</dbReference>
<feature type="transmembrane region" description="Helical" evidence="6">
    <location>
        <begin position="345"/>
        <end position="364"/>
    </location>
</feature>
<dbReference type="Proteomes" id="UP000069030">
    <property type="component" value="Chromosome"/>
</dbReference>
<feature type="transmembrane region" description="Helical" evidence="6">
    <location>
        <begin position="123"/>
        <end position="145"/>
    </location>
</feature>
<evidence type="ECO:0000256" key="2">
    <source>
        <dbReference type="ARBA" id="ARBA00022475"/>
    </source>
</evidence>
<feature type="transmembrane region" description="Helical" evidence="6">
    <location>
        <begin position="41"/>
        <end position="64"/>
    </location>
</feature>